<evidence type="ECO:0008006" key="4">
    <source>
        <dbReference type="Google" id="ProtNLM"/>
    </source>
</evidence>
<evidence type="ECO:0000313" key="3">
    <source>
        <dbReference type="Proteomes" id="UP001163203"/>
    </source>
</evidence>
<dbReference type="EMBL" id="CP113836">
    <property type="protein sequence ID" value="WAL66194.1"/>
    <property type="molecule type" value="Genomic_DNA"/>
</dbReference>
<dbReference type="Proteomes" id="UP001163203">
    <property type="component" value="Chromosome"/>
</dbReference>
<dbReference type="RefSeq" id="WP_268756331.1">
    <property type="nucleotide sequence ID" value="NZ_CP113836.1"/>
</dbReference>
<accession>A0ABY7B2L3</accession>
<protein>
    <recommendedName>
        <fullName evidence="4">Integral membrane protein</fullName>
    </recommendedName>
</protein>
<keyword evidence="1" id="KW-0812">Transmembrane</keyword>
<keyword evidence="1" id="KW-1133">Transmembrane helix</keyword>
<feature type="transmembrane region" description="Helical" evidence="1">
    <location>
        <begin position="77"/>
        <end position="95"/>
    </location>
</feature>
<proteinExistence type="predicted"/>
<feature type="transmembrane region" description="Helical" evidence="1">
    <location>
        <begin position="16"/>
        <end position="34"/>
    </location>
</feature>
<reference evidence="2" key="1">
    <citation type="submission" date="2022-11" db="EMBL/GenBank/DDBJ databases">
        <authorList>
            <person name="Mo P."/>
        </authorList>
    </citation>
    <scope>NUCLEOTIDE SEQUENCE</scope>
    <source>
        <strain evidence="2">HUAS 11-8</strain>
    </source>
</reference>
<gene>
    <name evidence="2" type="ORF">ORV05_36060</name>
</gene>
<feature type="transmembrane region" description="Helical" evidence="1">
    <location>
        <begin position="46"/>
        <end position="65"/>
    </location>
</feature>
<evidence type="ECO:0000256" key="1">
    <source>
        <dbReference type="SAM" id="Phobius"/>
    </source>
</evidence>
<feature type="transmembrane region" description="Helical" evidence="1">
    <location>
        <begin position="101"/>
        <end position="121"/>
    </location>
</feature>
<keyword evidence="1" id="KW-0472">Membrane</keyword>
<sequence>MENAPVGRGLAKVKRFVAVYGAVSVAVLVVVVILSVKGSEVTSFMWGRTGGMLASAAVTYWLTVLASRGARWAYVRVRIISVVVPIAIIAIDSVPGALPPWFVAMQIAGALTLVPAAFAVNRSDLRAAFSKP</sequence>
<organism evidence="2 3">
    <name type="scientific">Amycolatopsis cynarae</name>
    <dbReference type="NCBI Taxonomy" id="2995223"/>
    <lineage>
        <taxon>Bacteria</taxon>
        <taxon>Bacillati</taxon>
        <taxon>Actinomycetota</taxon>
        <taxon>Actinomycetes</taxon>
        <taxon>Pseudonocardiales</taxon>
        <taxon>Pseudonocardiaceae</taxon>
        <taxon>Amycolatopsis</taxon>
    </lineage>
</organism>
<name>A0ABY7B2L3_9PSEU</name>
<keyword evidence="3" id="KW-1185">Reference proteome</keyword>
<evidence type="ECO:0000313" key="2">
    <source>
        <dbReference type="EMBL" id="WAL66194.1"/>
    </source>
</evidence>